<dbReference type="PANTHER" id="PTHR22916">
    <property type="entry name" value="GLYCOSYLTRANSFERASE"/>
    <property type="match status" value="1"/>
</dbReference>
<evidence type="ECO:0000313" key="2">
    <source>
        <dbReference type="EMBL" id="GAA4833778.1"/>
    </source>
</evidence>
<comment type="caution">
    <text evidence="2">The sequence shown here is derived from an EMBL/GenBank/DDBJ whole genome shotgun (WGS) entry which is preliminary data.</text>
</comment>
<evidence type="ECO:0000259" key="1">
    <source>
        <dbReference type="Pfam" id="PF00535"/>
    </source>
</evidence>
<dbReference type="SUPFAM" id="SSF53448">
    <property type="entry name" value="Nucleotide-diphospho-sugar transferases"/>
    <property type="match status" value="1"/>
</dbReference>
<evidence type="ECO:0000313" key="3">
    <source>
        <dbReference type="Proteomes" id="UP001500298"/>
    </source>
</evidence>
<reference evidence="3" key="1">
    <citation type="journal article" date="2019" name="Int. J. Syst. Evol. Microbiol.">
        <title>The Global Catalogue of Microorganisms (GCM) 10K type strain sequencing project: providing services to taxonomists for standard genome sequencing and annotation.</title>
        <authorList>
            <consortium name="The Broad Institute Genomics Platform"/>
            <consortium name="The Broad Institute Genome Sequencing Center for Infectious Disease"/>
            <person name="Wu L."/>
            <person name="Ma J."/>
        </authorList>
    </citation>
    <scope>NUCLEOTIDE SEQUENCE [LARGE SCALE GENOMIC DNA]</scope>
    <source>
        <strain evidence="3">JCM 18326</strain>
    </source>
</reference>
<dbReference type="Pfam" id="PF00535">
    <property type="entry name" value="Glycos_transf_2"/>
    <property type="match status" value="1"/>
</dbReference>
<dbReference type="CDD" id="cd00761">
    <property type="entry name" value="Glyco_tranf_GTA_type"/>
    <property type="match status" value="1"/>
</dbReference>
<dbReference type="Proteomes" id="UP001500298">
    <property type="component" value="Unassembled WGS sequence"/>
</dbReference>
<dbReference type="EMBL" id="BAABJX010000029">
    <property type="protein sequence ID" value="GAA4833778.1"/>
    <property type="molecule type" value="Genomic_DNA"/>
</dbReference>
<accession>A0ABP9DC33</accession>
<dbReference type="InterPro" id="IPR001173">
    <property type="entry name" value="Glyco_trans_2-like"/>
</dbReference>
<proteinExistence type="predicted"/>
<dbReference type="PANTHER" id="PTHR22916:SF3">
    <property type="entry name" value="UDP-GLCNAC:BETAGAL BETA-1,3-N-ACETYLGLUCOSAMINYLTRANSFERASE-LIKE PROTEIN 1"/>
    <property type="match status" value="1"/>
</dbReference>
<name>A0ABP9DC33_9BACT</name>
<sequence>MIKSLIKHSLFDYYIMDKSLSISVIIPAFNADKYLYEAIQSIKKQTSPIGEIILVDDGSTDTTATIIHSQFPEVVYVKQENTGPAAARNKGLQIAKGPLIAFLDADDQWLPSKTALQLNAFQEDPSLEIVSGMTTYQFMPESMYRKELYRSAEKKTFHILLSSVIVKKSVFEKTGLLDETLQLSEDQDWFMKVRELGIKTHIIDEVVLQYRIHEKGITANKGTKSLGILQALKKSLDRRRETGKNTLDNF</sequence>
<organism evidence="2 3">
    <name type="scientific">Algivirga pacifica</name>
    <dbReference type="NCBI Taxonomy" id="1162670"/>
    <lineage>
        <taxon>Bacteria</taxon>
        <taxon>Pseudomonadati</taxon>
        <taxon>Bacteroidota</taxon>
        <taxon>Cytophagia</taxon>
        <taxon>Cytophagales</taxon>
        <taxon>Flammeovirgaceae</taxon>
        <taxon>Algivirga</taxon>
    </lineage>
</organism>
<gene>
    <name evidence="2" type="ORF">GCM10023331_18760</name>
</gene>
<dbReference type="InterPro" id="IPR029044">
    <property type="entry name" value="Nucleotide-diphossugar_trans"/>
</dbReference>
<feature type="domain" description="Glycosyltransferase 2-like" evidence="1">
    <location>
        <begin position="23"/>
        <end position="148"/>
    </location>
</feature>
<keyword evidence="3" id="KW-1185">Reference proteome</keyword>
<dbReference type="Gene3D" id="3.90.550.10">
    <property type="entry name" value="Spore Coat Polysaccharide Biosynthesis Protein SpsA, Chain A"/>
    <property type="match status" value="1"/>
</dbReference>
<protein>
    <submittedName>
        <fullName evidence="2">Glycosyltransferase family A protein</fullName>
    </submittedName>
</protein>